<proteinExistence type="predicted"/>
<organism evidence="1 2">
    <name type="scientific">Streptomyces seoulensis</name>
    <dbReference type="NCBI Taxonomy" id="73044"/>
    <lineage>
        <taxon>Bacteria</taxon>
        <taxon>Bacillati</taxon>
        <taxon>Actinomycetota</taxon>
        <taxon>Actinomycetes</taxon>
        <taxon>Kitasatosporales</taxon>
        <taxon>Streptomycetaceae</taxon>
        <taxon>Streptomyces</taxon>
    </lineage>
</organism>
<dbReference type="RefSeq" id="WP_051888237.1">
    <property type="nucleotide sequence ID" value="NZ_CP032229.1"/>
</dbReference>
<dbReference type="GeneID" id="300099580"/>
<dbReference type="AlphaFoldDB" id="A0A4P6TYY4"/>
<dbReference type="KEGG" id="sseo:D0Z67_11620"/>
<accession>A0A4P6TYY4</accession>
<dbReference type="STRING" id="73044.GCA_000725795_01861"/>
<evidence type="ECO:0000313" key="2">
    <source>
        <dbReference type="Proteomes" id="UP000292547"/>
    </source>
</evidence>
<dbReference type="EMBL" id="CP032229">
    <property type="protein sequence ID" value="QBJ90888.1"/>
    <property type="molecule type" value="Genomic_DNA"/>
</dbReference>
<keyword evidence="2" id="KW-1185">Reference proteome</keyword>
<evidence type="ECO:0008006" key="3">
    <source>
        <dbReference type="Google" id="ProtNLM"/>
    </source>
</evidence>
<name>A0A4P6TYY4_STRSO</name>
<sequence>MNPFIAIAGVSALGYAAVTIPRNARKARAQRAEQGARAKRVVIDPVEFGLVPGDQLDERYAGPDPEADAVAAAAVAGDWRVAAGYLAGAGRDWDLRWYRLGILVHAAVEDDGWLLEWRREYPHDPAAALVHADALIAFAGEARGAKGAKHTTAEQFDNFHELLAQALPACEEAARMAPDDPSPWVAQITIALGLGWSHDHFRALWAEITARDPHHFGAHVSALQYWCAKWRGSDELMFTFAEEAVASAPRGSLLPVLRLYAAFEHQYRVNDLSVYQKPFMTTAIDATLDAVDQVPADHHRLPTVRHLLANALFRTERFAEGVEQFRAVGAYIGGVPWSYSGNSVKSFVHARTNTFIGWDKAGRPAPPARAAR</sequence>
<dbReference type="OrthoDB" id="3284019at2"/>
<reference evidence="1 2" key="1">
    <citation type="submission" date="2018-08" db="EMBL/GenBank/DDBJ databases">
        <title>The complete genome sequence of Streptomyces seoulensis, a pioneer strain for nickel superoxide dismutase discovery.</title>
        <authorList>
            <person name="Shin J."/>
            <person name="Lee J.-S."/>
            <person name="Lee E.-J."/>
            <person name="Youn H.-D."/>
        </authorList>
    </citation>
    <scope>NUCLEOTIDE SEQUENCE [LARGE SCALE GENOMIC DNA]</scope>
    <source>
        <strain evidence="1 2">KCTC 9819</strain>
    </source>
</reference>
<gene>
    <name evidence="1" type="ORF">D0Z67_11620</name>
</gene>
<dbReference type="Proteomes" id="UP000292547">
    <property type="component" value="Chromosome"/>
</dbReference>
<protein>
    <recommendedName>
        <fullName evidence="3">DUF4034 domain-containing protein</fullName>
    </recommendedName>
</protein>
<evidence type="ECO:0000313" key="1">
    <source>
        <dbReference type="EMBL" id="QBJ90888.1"/>
    </source>
</evidence>